<name>A0A7V8J5M6_PSEPU</name>
<comment type="caution">
    <text evidence="1">The sequence shown here is derived from an EMBL/GenBank/DDBJ whole genome shotgun (WGS) entry which is preliminary data.</text>
</comment>
<protein>
    <submittedName>
        <fullName evidence="1">DUF2591 domain-containing protein</fullName>
    </submittedName>
</protein>
<reference evidence="1 2" key="1">
    <citation type="submission" date="2019-12" db="EMBL/GenBank/DDBJ databases">
        <authorList>
            <person name="Woiski C."/>
        </authorList>
    </citation>
    <scope>NUCLEOTIDE SEQUENCE [LARGE SCALE GENOMIC DNA]</scope>
    <source>
        <strain evidence="1 2">BOE100</strain>
    </source>
</reference>
<proteinExistence type="predicted"/>
<dbReference type="InterPro" id="IPR019701">
    <property type="entry name" value="Phage_P22_NinX"/>
</dbReference>
<dbReference type="AlphaFoldDB" id="A0A7V8J5M6"/>
<accession>A0A7V8J5M6</accession>
<dbReference type="Proteomes" id="UP000442695">
    <property type="component" value="Unassembled WGS sequence"/>
</dbReference>
<dbReference type="RefSeq" id="WP_156858457.1">
    <property type="nucleotide sequence ID" value="NZ_WOWR01000004.1"/>
</dbReference>
<gene>
    <name evidence="1" type="ORF">GN299_05195</name>
</gene>
<evidence type="ECO:0000313" key="1">
    <source>
        <dbReference type="EMBL" id="KAF0255874.1"/>
    </source>
</evidence>
<sequence length="136" mass="14699">MTDLIEVKTADLAGEALGWAVGTAEGLELILAPPEYGNPWRVFARYRASATEHAKRYNPWEDWALGGPLVEKYKLDLGAPMEMKLGPWNANTEWGHPSGQKGGTALVAACRAVVASRLGDTVQVPKELIGKEAPDD</sequence>
<dbReference type="EMBL" id="WOWR01000004">
    <property type="protein sequence ID" value="KAF0255874.1"/>
    <property type="molecule type" value="Genomic_DNA"/>
</dbReference>
<organism evidence="1 2">
    <name type="scientific">Pseudomonas putida</name>
    <name type="common">Arthrobacter siderocapsulatus</name>
    <dbReference type="NCBI Taxonomy" id="303"/>
    <lineage>
        <taxon>Bacteria</taxon>
        <taxon>Pseudomonadati</taxon>
        <taxon>Pseudomonadota</taxon>
        <taxon>Gammaproteobacteria</taxon>
        <taxon>Pseudomonadales</taxon>
        <taxon>Pseudomonadaceae</taxon>
        <taxon>Pseudomonas</taxon>
    </lineage>
</organism>
<dbReference type="Pfam" id="PF10765">
    <property type="entry name" value="Phage_P22_NinX"/>
    <property type="match status" value="1"/>
</dbReference>
<evidence type="ECO:0000313" key="2">
    <source>
        <dbReference type="Proteomes" id="UP000442695"/>
    </source>
</evidence>